<evidence type="ECO:0000313" key="1">
    <source>
        <dbReference type="EMBL" id="KAK8203350.1"/>
    </source>
</evidence>
<protein>
    <submittedName>
        <fullName evidence="1">Uncharacterized protein</fullName>
    </submittedName>
</protein>
<comment type="caution">
    <text evidence="1">The sequence shown here is derived from an EMBL/GenBank/DDBJ whole genome shotgun (WGS) entry which is preliminary data.</text>
</comment>
<accession>A0ACC3SB18</accession>
<keyword evidence="2" id="KW-1185">Reference proteome</keyword>
<name>A0ACC3SB18_9PEZI</name>
<sequence>MASLRSAISLLQSSINRLLPFATPGTPIVQDLLHLLALCTALYYAPQIQAYVQRHLHPHPNDQTDDSTGDEAPDQVPTEHNPPRQAEADDNATLFEPEQRPNNQDGFPIQAEQNPEHFPRGLEDDNVIPEPDEPGPANAPNHQIPRARTREVGAKKARSLARRDQRRAYHEFQRSQGDAQRAREAAEAEARAVTEAAERARRAAAEAEVRERERVEREKRRMVEEEERRREMRKREDVVAGLRREVEERGAVDVGDVARGVGESREWVERLVRASGILGEKRDGGEVVILTGGGWVVRVDREMMERVYTVAAENEKVGDAEGKVGLQELGGLLEKMVRGRADGLVVGNGTAHAEIYARRNYQLGYVKNEELTSKIQSLMTDIGLRERRATVADLIKIVDHILDPDA</sequence>
<gene>
    <name evidence="1" type="ORF">M8818_005328</name>
</gene>
<reference evidence="1" key="1">
    <citation type="submission" date="2024-02" db="EMBL/GenBank/DDBJ databases">
        <title>Metagenome Assembled Genome of Zalaria obscura JY119.</title>
        <authorList>
            <person name="Vighnesh L."/>
            <person name="Jagadeeshwari U."/>
            <person name="Venkata Ramana C."/>
            <person name="Sasikala C."/>
        </authorList>
    </citation>
    <scope>NUCLEOTIDE SEQUENCE</scope>
    <source>
        <strain evidence="1">JY119</strain>
    </source>
</reference>
<evidence type="ECO:0000313" key="2">
    <source>
        <dbReference type="Proteomes" id="UP001320706"/>
    </source>
</evidence>
<dbReference type="EMBL" id="JAMKPW020000031">
    <property type="protein sequence ID" value="KAK8203350.1"/>
    <property type="molecule type" value="Genomic_DNA"/>
</dbReference>
<organism evidence="1 2">
    <name type="scientific">Zalaria obscura</name>
    <dbReference type="NCBI Taxonomy" id="2024903"/>
    <lineage>
        <taxon>Eukaryota</taxon>
        <taxon>Fungi</taxon>
        <taxon>Dikarya</taxon>
        <taxon>Ascomycota</taxon>
        <taxon>Pezizomycotina</taxon>
        <taxon>Dothideomycetes</taxon>
        <taxon>Dothideomycetidae</taxon>
        <taxon>Dothideales</taxon>
        <taxon>Zalariaceae</taxon>
        <taxon>Zalaria</taxon>
    </lineage>
</organism>
<dbReference type="Proteomes" id="UP001320706">
    <property type="component" value="Unassembled WGS sequence"/>
</dbReference>
<proteinExistence type="predicted"/>